<evidence type="ECO:0000313" key="2">
    <source>
        <dbReference type="EMBL" id="MFD2161025.1"/>
    </source>
</evidence>
<dbReference type="Proteomes" id="UP001597387">
    <property type="component" value="Unassembled WGS sequence"/>
</dbReference>
<keyword evidence="3" id="KW-1185">Reference proteome</keyword>
<name>A0ABW4ZG65_9SPHI</name>
<comment type="caution">
    <text evidence="2">The sequence shown here is derived from an EMBL/GenBank/DDBJ whole genome shotgun (WGS) entry which is preliminary data.</text>
</comment>
<organism evidence="2 3">
    <name type="scientific">Paradesertivirga mongoliensis</name>
    <dbReference type="NCBI Taxonomy" id="2100740"/>
    <lineage>
        <taxon>Bacteria</taxon>
        <taxon>Pseudomonadati</taxon>
        <taxon>Bacteroidota</taxon>
        <taxon>Sphingobacteriia</taxon>
        <taxon>Sphingobacteriales</taxon>
        <taxon>Sphingobacteriaceae</taxon>
        <taxon>Paradesertivirga</taxon>
    </lineage>
</organism>
<feature type="domain" description="Glycosyltransferase 2-like" evidence="1">
    <location>
        <begin position="8"/>
        <end position="131"/>
    </location>
</feature>
<evidence type="ECO:0000259" key="1">
    <source>
        <dbReference type="Pfam" id="PF00535"/>
    </source>
</evidence>
<keyword evidence="2" id="KW-0328">Glycosyltransferase</keyword>
<proteinExistence type="predicted"/>
<dbReference type="EC" id="2.4.-.-" evidence="2"/>
<gene>
    <name evidence="2" type="ORF">ACFSJU_01375</name>
</gene>
<dbReference type="SUPFAM" id="SSF53448">
    <property type="entry name" value="Nucleotide-diphospho-sugar transferases"/>
    <property type="match status" value="1"/>
</dbReference>
<dbReference type="RefSeq" id="WP_255905369.1">
    <property type="nucleotide sequence ID" value="NZ_JAFMZO010000005.1"/>
</dbReference>
<keyword evidence="2" id="KW-0808">Transferase</keyword>
<dbReference type="Pfam" id="PF00535">
    <property type="entry name" value="Glycos_transf_2"/>
    <property type="match status" value="1"/>
</dbReference>
<dbReference type="EMBL" id="JBHUHZ010000001">
    <property type="protein sequence ID" value="MFD2161025.1"/>
    <property type="molecule type" value="Genomic_DNA"/>
</dbReference>
<sequence>MNSDVDLIIFTCEGRESLLRQTLESFRKSCTYRFNKIILAIDGHFDEETILFVQPDVVIQNPVRKGYVLNIINALQCTNNDHFFWLEDDWSFPNPFPLAEMLQIMEEDTTIVQVVLSKNDINSNVEHHFKDYYIGSDFSANPCLCKTSPIKNAFSEIQAAPKSDATKVVGFENYLREFMHRSALRSLIRFNNQEACVYHQGFLESTAREYHMINSLEVDTNLIGKEYISGFGYDKDITLLNKIGLLLKLWWSGVSLSIELFKSRHAYDFAFRIYLAYLKKFKN</sequence>
<protein>
    <submittedName>
        <fullName evidence="2">Glycosyltransferase</fullName>
        <ecNumber evidence="2">2.4.-.-</ecNumber>
    </submittedName>
</protein>
<dbReference type="InterPro" id="IPR001173">
    <property type="entry name" value="Glyco_trans_2-like"/>
</dbReference>
<dbReference type="GO" id="GO:0016757">
    <property type="term" value="F:glycosyltransferase activity"/>
    <property type="evidence" value="ECO:0007669"/>
    <property type="project" value="UniProtKB-KW"/>
</dbReference>
<reference evidence="3" key="1">
    <citation type="journal article" date="2019" name="Int. J. Syst. Evol. Microbiol.">
        <title>The Global Catalogue of Microorganisms (GCM) 10K type strain sequencing project: providing services to taxonomists for standard genome sequencing and annotation.</title>
        <authorList>
            <consortium name="The Broad Institute Genomics Platform"/>
            <consortium name="The Broad Institute Genome Sequencing Center for Infectious Disease"/>
            <person name="Wu L."/>
            <person name="Ma J."/>
        </authorList>
    </citation>
    <scope>NUCLEOTIDE SEQUENCE [LARGE SCALE GENOMIC DNA]</scope>
    <source>
        <strain evidence="3">KCTC 42217</strain>
    </source>
</reference>
<evidence type="ECO:0000313" key="3">
    <source>
        <dbReference type="Proteomes" id="UP001597387"/>
    </source>
</evidence>
<dbReference type="Gene3D" id="3.90.550.10">
    <property type="entry name" value="Spore Coat Polysaccharide Biosynthesis Protein SpsA, Chain A"/>
    <property type="match status" value="1"/>
</dbReference>
<dbReference type="InterPro" id="IPR029044">
    <property type="entry name" value="Nucleotide-diphossugar_trans"/>
</dbReference>
<accession>A0ABW4ZG65</accession>